<organism evidence="1 2">
    <name type="scientific">Tetrahymena thermophila (strain SB210)</name>
    <dbReference type="NCBI Taxonomy" id="312017"/>
    <lineage>
        <taxon>Eukaryota</taxon>
        <taxon>Sar</taxon>
        <taxon>Alveolata</taxon>
        <taxon>Ciliophora</taxon>
        <taxon>Intramacronucleata</taxon>
        <taxon>Oligohymenophorea</taxon>
        <taxon>Hymenostomatida</taxon>
        <taxon>Tetrahymenina</taxon>
        <taxon>Tetrahymenidae</taxon>
        <taxon>Tetrahymena</taxon>
    </lineage>
</organism>
<name>Q22G09_TETTS</name>
<reference evidence="2" key="1">
    <citation type="journal article" date="2006" name="PLoS Biol.">
        <title>Macronuclear genome sequence of the ciliate Tetrahymena thermophila, a model eukaryote.</title>
        <authorList>
            <person name="Eisen J.A."/>
            <person name="Coyne R.S."/>
            <person name="Wu M."/>
            <person name="Wu D."/>
            <person name="Thiagarajan M."/>
            <person name="Wortman J.R."/>
            <person name="Badger J.H."/>
            <person name="Ren Q."/>
            <person name="Amedeo P."/>
            <person name="Jones K.M."/>
            <person name="Tallon L.J."/>
            <person name="Delcher A.L."/>
            <person name="Salzberg S.L."/>
            <person name="Silva J.C."/>
            <person name="Haas B.J."/>
            <person name="Majoros W.H."/>
            <person name="Farzad M."/>
            <person name="Carlton J.M."/>
            <person name="Smith R.K. Jr."/>
            <person name="Garg J."/>
            <person name="Pearlman R.E."/>
            <person name="Karrer K.M."/>
            <person name="Sun L."/>
            <person name="Manning G."/>
            <person name="Elde N.C."/>
            <person name="Turkewitz A.P."/>
            <person name="Asai D.J."/>
            <person name="Wilkes D.E."/>
            <person name="Wang Y."/>
            <person name="Cai H."/>
            <person name="Collins K."/>
            <person name="Stewart B.A."/>
            <person name="Lee S.R."/>
            <person name="Wilamowska K."/>
            <person name="Weinberg Z."/>
            <person name="Ruzzo W.L."/>
            <person name="Wloga D."/>
            <person name="Gaertig J."/>
            <person name="Frankel J."/>
            <person name="Tsao C.-C."/>
            <person name="Gorovsky M.A."/>
            <person name="Keeling P.J."/>
            <person name="Waller R.F."/>
            <person name="Patron N.J."/>
            <person name="Cherry J.M."/>
            <person name="Stover N.A."/>
            <person name="Krieger C.J."/>
            <person name="del Toro C."/>
            <person name="Ryder H.F."/>
            <person name="Williamson S.C."/>
            <person name="Barbeau R.A."/>
            <person name="Hamilton E.P."/>
            <person name="Orias E."/>
        </authorList>
    </citation>
    <scope>NUCLEOTIDE SEQUENCE [LARGE SCALE GENOMIC DNA]</scope>
    <source>
        <strain evidence="2">SB210</strain>
    </source>
</reference>
<dbReference type="HOGENOM" id="CLU_1520840_0_0_1"/>
<dbReference type="Proteomes" id="UP000009168">
    <property type="component" value="Unassembled WGS sequence"/>
</dbReference>
<dbReference type="RefSeq" id="XP_001031880.1">
    <property type="nucleotide sequence ID" value="XM_001031880.1"/>
</dbReference>
<evidence type="ECO:0000313" key="1">
    <source>
        <dbReference type="EMBL" id="EAR84217.1"/>
    </source>
</evidence>
<gene>
    <name evidence="1" type="ORF">TTHERM_00721480</name>
</gene>
<sequence length="177" mass="19987">MGGCASAKSIQKKYSISSKRTSSSLDNVPGLMRLEIACMEFEHQLKAEIETLQKVFETNKKTINDIIEKGQSSDSTKMQGSSLKLINSMNQIKIYEMLLECCSGIEEETHNLLNKNVTDQVKSYICNIIWSASKLKNVTCIQEFRQLLEPYVNLSKTDLSYSIDPELRGLFSKLSES</sequence>
<dbReference type="InterPro" id="IPR042277">
    <property type="entry name" value="IST1-like"/>
</dbReference>
<dbReference type="Gene3D" id="1.20.1260.60">
    <property type="entry name" value="Vacuolar protein sorting-associated protein Ist1"/>
    <property type="match status" value="1"/>
</dbReference>
<keyword evidence="2" id="KW-1185">Reference proteome</keyword>
<dbReference type="KEGG" id="tet:TTHERM_00721480"/>
<dbReference type="InParanoid" id="Q22G09"/>
<evidence type="ECO:0000313" key="2">
    <source>
        <dbReference type="Proteomes" id="UP000009168"/>
    </source>
</evidence>
<accession>Q22G09</accession>
<dbReference type="AlphaFoldDB" id="Q22G09"/>
<dbReference type="GeneID" id="7838098"/>
<protein>
    <submittedName>
        <fullName evidence="1">Uncharacterized protein</fullName>
    </submittedName>
</protein>
<proteinExistence type="predicted"/>
<dbReference type="EMBL" id="GG662576">
    <property type="protein sequence ID" value="EAR84217.1"/>
    <property type="molecule type" value="Genomic_DNA"/>
</dbReference>